<reference evidence="1 2" key="1">
    <citation type="journal article" date="2017" name="Infect. Genet. Evol.">
        <title>Comparative genome analysis of fish pathogen Flavobacterium columnare reveals extensive sequence diversity within the species.</title>
        <authorList>
            <person name="Kayansamruaj P."/>
            <person name="Dong H.T."/>
            <person name="Hirono I."/>
            <person name="Kondo H."/>
            <person name="Senapin S."/>
            <person name="Rodkhum C."/>
        </authorList>
    </citation>
    <scope>NUCLEOTIDE SEQUENCE [LARGE SCALE GENOMIC DNA]</scope>
    <source>
        <strain evidence="1 2">1215</strain>
    </source>
</reference>
<accession>A0A246GLB3</accession>
<evidence type="ECO:0000313" key="1">
    <source>
        <dbReference type="EMBL" id="OWP84470.1"/>
    </source>
</evidence>
<sequence length="289" mass="32537">MLATSKHETGHTFNPVEEANWLSWSARKKYFEDMYDPVLGKNENRKKMAKENGNTEEGDGVKYYGRGFVQLTWKNNYKKMKEKFGIDFVNQQEKTLEHDLAMKILIYGSEEGVFTGLKLSDFINSSKTDYYNARKVINGTDAASSIKEIAEKIEKCLKIEKCECSTIIKKEGYDIDAAVNYIVSNAEPSSISACAKYVRKAIEAGGLSTAGRPVSAKDYDTFLPTLGFSKVETTDYVKGDIVVFDAVQGHQHGHIAMWSGSQWVSDFKQNSIIVNSAYNNGTKSIFRWQ</sequence>
<dbReference type="Gene3D" id="1.10.530.10">
    <property type="match status" value="1"/>
</dbReference>
<gene>
    <name evidence="1" type="ORF">BWK59_05265</name>
</gene>
<dbReference type="Proteomes" id="UP000197768">
    <property type="component" value="Unassembled WGS sequence"/>
</dbReference>
<name>A0A246GLB3_9FLAO</name>
<dbReference type="SUPFAM" id="SSF53955">
    <property type="entry name" value="Lysozyme-like"/>
    <property type="match status" value="1"/>
</dbReference>
<dbReference type="InterPro" id="IPR023346">
    <property type="entry name" value="Lysozyme-like_dom_sf"/>
</dbReference>
<proteinExistence type="predicted"/>
<comment type="caution">
    <text evidence="1">The sequence shown here is derived from an EMBL/GenBank/DDBJ whole genome shotgun (WGS) entry which is preliminary data.</text>
</comment>
<protein>
    <submittedName>
        <fullName evidence="1">Uncharacterized protein</fullName>
    </submittedName>
</protein>
<organism evidence="1 2">
    <name type="scientific">Flavobacterium davisii</name>
    <dbReference type="NCBI Taxonomy" id="2906077"/>
    <lineage>
        <taxon>Bacteria</taxon>
        <taxon>Pseudomonadati</taxon>
        <taxon>Bacteroidota</taxon>
        <taxon>Flavobacteriia</taxon>
        <taxon>Flavobacteriales</taxon>
        <taxon>Flavobacteriaceae</taxon>
        <taxon>Flavobacterium</taxon>
    </lineage>
</organism>
<dbReference type="AlphaFoldDB" id="A0A246GLB3"/>
<dbReference type="RefSeq" id="WP_088391732.1">
    <property type="nucleotide sequence ID" value="NZ_MTCZ01000034.1"/>
</dbReference>
<evidence type="ECO:0000313" key="2">
    <source>
        <dbReference type="Proteomes" id="UP000197768"/>
    </source>
</evidence>
<dbReference type="EMBL" id="MTCZ01000034">
    <property type="protein sequence ID" value="OWP84470.1"/>
    <property type="molecule type" value="Genomic_DNA"/>
</dbReference>
<dbReference type="Gene3D" id="3.90.1720.10">
    <property type="entry name" value="endopeptidase domain like (from Nostoc punctiforme)"/>
    <property type="match status" value="1"/>
</dbReference>